<gene>
    <name evidence="5" type="ORF">K8U81_07820</name>
</gene>
<comment type="caution">
    <text evidence="5">The sequence shown here is derived from an EMBL/GenBank/DDBJ whole genome shotgun (WGS) entry which is preliminary data.</text>
</comment>
<keyword evidence="3" id="KW-0648">Protein biosynthesis</keyword>
<dbReference type="GO" id="GO:0006417">
    <property type="term" value="P:regulation of translation"/>
    <property type="evidence" value="ECO:0007669"/>
    <property type="project" value="UniProtKB-KW"/>
</dbReference>
<keyword evidence="2" id="KW-0810">Translation regulation</keyword>
<dbReference type="PIRSF" id="PIRSF037511">
    <property type="entry name" value="Transl_init_SUI1_pro"/>
    <property type="match status" value="1"/>
</dbReference>
<dbReference type="CDD" id="cd11567">
    <property type="entry name" value="YciH_like"/>
    <property type="match status" value="1"/>
</dbReference>
<reference evidence="5" key="1">
    <citation type="journal article" date="2021" name="PeerJ">
        <title>Extensive microbial diversity within the chicken gut microbiome revealed by metagenomics and culture.</title>
        <authorList>
            <person name="Gilroy R."/>
            <person name="Ravi A."/>
            <person name="Getino M."/>
            <person name="Pursley I."/>
            <person name="Horton D.L."/>
            <person name="Alikhan N.F."/>
            <person name="Baker D."/>
            <person name="Gharbi K."/>
            <person name="Hall N."/>
            <person name="Watson M."/>
            <person name="Adriaenssens E.M."/>
            <person name="Foster-Nyarko E."/>
            <person name="Jarju S."/>
            <person name="Secka A."/>
            <person name="Antonio M."/>
            <person name="Oren A."/>
            <person name="Chaudhuri R.R."/>
            <person name="La Ragione R."/>
            <person name="Hildebrand F."/>
            <person name="Pallen M.J."/>
        </authorList>
    </citation>
    <scope>NUCLEOTIDE SEQUENCE</scope>
    <source>
        <strain evidence="5">CHK165-8395</strain>
    </source>
</reference>
<keyword evidence="5" id="KW-0396">Initiation factor</keyword>
<proteinExistence type="inferred from homology"/>
<dbReference type="PROSITE" id="PS50296">
    <property type="entry name" value="SUI1"/>
    <property type="match status" value="1"/>
</dbReference>
<dbReference type="GO" id="GO:0003743">
    <property type="term" value="F:translation initiation factor activity"/>
    <property type="evidence" value="ECO:0007669"/>
    <property type="project" value="UniProtKB-KW"/>
</dbReference>
<dbReference type="PANTHER" id="PTHR12789:SF0">
    <property type="entry name" value="DENSITY-REGULATED PROTEIN"/>
    <property type="match status" value="1"/>
</dbReference>
<protein>
    <submittedName>
        <fullName evidence="5">Translation initiation factor</fullName>
    </submittedName>
</protein>
<evidence type="ECO:0000259" key="4">
    <source>
        <dbReference type="PROSITE" id="PS50296"/>
    </source>
</evidence>
<feature type="domain" description="SUI1" evidence="4">
    <location>
        <begin position="47"/>
        <end position="107"/>
    </location>
</feature>
<reference evidence="5" key="2">
    <citation type="submission" date="2021-09" db="EMBL/GenBank/DDBJ databases">
        <authorList>
            <person name="Gilroy R."/>
        </authorList>
    </citation>
    <scope>NUCLEOTIDE SEQUENCE</scope>
    <source>
        <strain evidence="5">CHK165-8395</strain>
    </source>
</reference>
<dbReference type="InterPro" id="IPR050318">
    <property type="entry name" value="DENR/SUI1_TIF"/>
</dbReference>
<sequence length="112" mass="12635">MKNNDWKDRLNIVYSTNPDFKYDNGEEEEVETPDKKQQKLRVSIEKKGRGGKTVTVITGFIGSEDNLKDLGKLLKTKCGVGGSVKDGEILIQGEFRQRIIDLLKAEGYTQTK</sequence>
<dbReference type="Proteomes" id="UP000718012">
    <property type="component" value="Unassembled WGS sequence"/>
</dbReference>
<accession>A0A921K3A5</accession>
<comment type="similarity">
    <text evidence="1">Belongs to the SUI1 family.</text>
</comment>
<evidence type="ECO:0000256" key="2">
    <source>
        <dbReference type="ARBA" id="ARBA00022845"/>
    </source>
</evidence>
<dbReference type="Pfam" id="PF01253">
    <property type="entry name" value="SUI1"/>
    <property type="match status" value="1"/>
</dbReference>
<dbReference type="GO" id="GO:0003729">
    <property type="term" value="F:mRNA binding"/>
    <property type="evidence" value="ECO:0007669"/>
    <property type="project" value="TreeGrafter"/>
</dbReference>
<dbReference type="InterPro" id="IPR001950">
    <property type="entry name" value="SUI1"/>
</dbReference>
<dbReference type="SUPFAM" id="SSF55159">
    <property type="entry name" value="eIF1-like"/>
    <property type="match status" value="1"/>
</dbReference>
<dbReference type="GO" id="GO:0001731">
    <property type="term" value="P:formation of translation preinitiation complex"/>
    <property type="evidence" value="ECO:0007669"/>
    <property type="project" value="TreeGrafter"/>
</dbReference>
<dbReference type="EMBL" id="DYXD01000175">
    <property type="protein sequence ID" value="HJF08080.1"/>
    <property type="molecule type" value="Genomic_DNA"/>
</dbReference>
<evidence type="ECO:0000256" key="1">
    <source>
        <dbReference type="ARBA" id="ARBA00005422"/>
    </source>
</evidence>
<dbReference type="InterPro" id="IPR036877">
    <property type="entry name" value="SUI1_dom_sf"/>
</dbReference>
<evidence type="ECO:0000256" key="3">
    <source>
        <dbReference type="ARBA" id="ARBA00022917"/>
    </source>
</evidence>
<organism evidence="5 6">
    <name type="scientific">Phocaeicola coprocola</name>
    <dbReference type="NCBI Taxonomy" id="310298"/>
    <lineage>
        <taxon>Bacteria</taxon>
        <taxon>Pseudomonadati</taxon>
        <taxon>Bacteroidota</taxon>
        <taxon>Bacteroidia</taxon>
        <taxon>Bacteroidales</taxon>
        <taxon>Bacteroidaceae</taxon>
        <taxon>Phocaeicola</taxon>
    </lineage>
</organism>
<dbReference type="InterPro" id="IPR005872">
    <property type="entry name" value="SUI1_arc_bac"/>
</dbReference>
<dbReference type="AlphaFoldDB" id="A0A921K3A5"/>
<evidence type="ECO:0000313" key="6">
    <source>
        <dbReference type="Proteomes" id="UP000718012"/>
    </source>
</evidence>
<evidence type="ECO:0000313" key="5">
    <source>
        <dbReference type="EMBL" id="HJF08080.1"/>
    </source>
</evidence>
<dbReference type="RefSeq" id="WP_302571778.1">
    <property type="nucleotide sequence ID" value="NZ_CAUBDS010000018.1"/>
</dbReference>
<dbReference type="Gene3D" id="3.30.780.10">
    <property type="entry name" value="SUI1-like domain"/>
    <property type="match status" value="1"/>
</dbReference>
<name>A0A921K3A5_9BACT</name>
<dbReference type="GO" id="GO:0002188">
    <property type="term" value="P:translation reinitiation"/>
    <property type="evidence" value="ECO:0007669"/>
    <property type="project" value="TreeGrafter"/>
</dbReference>
<dbReference type="PANTHER" id="PTHR12789">
    <property type="entry name" value="DENSITY-REGULATED PROTEIN HOMOLOG"/>
    <property type="match status" value="1"/>
</dbReference>